<evidence type="ECO:0000313" key="1">
    <source>
        <dbReference type="EMBL" id="KAI8578854.1"/>
    </source>
</evidence>
<reference evidence="1" key="2">
    <citation type="journal article" date="2022" name="Proc. Natl. Acad. Sci. U.S.A.">
        <title>Diploid-dominant life cycles characterize the early evolution of Fungi.</title>
        <authorList>
            <person name="Amses K.R."/>
            <person name="Simmons D.R."/>
            <person name="Longcore J.E."/>
            <person name="Mondo S.J."/>
            <person name="Seto K."/>
            <person name="Jeronimo G.H."/>
            <person name="Bonds A.E."/>
            <person name="Quandt C.A."/>
            <person name="Davis W.J."/>
            <person name="Chang Y."/>
            <person name="Federici B.A."/>
            <person name="Kuo A."/>
            <person name="LaButti K."/>
            <person name="Pangilinan J."/>
            <person name="Andreopoulos W."/>
            <person name="Tritt A."/>
            <person name="Riley R."/>
            <person name="Hundley H."/>
            <person name="Johnson J."/>
            <person name="Lipzen A."/>
            <person name="Barry K."/>
            <person name="Lang B.F."/>
            <person name="Cuomo C.A."/>
            <person name="Buchler N.E."/>
            <person name="Grigoriev I.V."/>
            <person name="Spatafora J.W."/>
            <person name="Stajich J.E."/>
            <person name="James T.Y."/>
        </authorList>
    </citation>
    <scope>NUCLEOTIDE SEQUENCE</scope>
    <source>
        <strain evidence="1">AG</strain>
    </source>
</reference>
<reference evidence="1" key="1">
    <citation type="submission" date="2021-06" db="EMBL/GenBank/DDBJ databases">
        <authorList>
            <consortium name="DOE Joint Genome Institute"/>
            <person name="Mondo S.J."/>
            <person name="Amses K.R."/>
            <person name="Simmons D.R."/>
            <person name="Longcore J.E."/>
            <person name="Seto K."/>
            <person name="Alves G.H."/>
            <person name="Bonds A.E."/>
            <person name="Quandt C.A."/>
            <person name="Davis W.J."/>
            <person name="Chang Y."/>
            <person name="Letcher P.M."/>
            <person name="Powell M.J."/>
            <person name="Kuo A."/>
            <person name="Labutti K."/>
            <person name="Pangilinan J."/>
            <person name="Andreopoulos W."/>
            <person name="Tritt A."/>
            <person name="Riley R."/>
            <person name="Hundley H."/>
            <person name="Johnson J."/>
            <person name="Lipzen A."/>
            <person name="Barry K."/>
            <person name="Berbee M.L."/>
            <person name="Buchler N.E."/>
            <person name="Grigoriev I.V."/>
            <person name="Spatafora J.W."/>
            <person name="Stajich J.E."/>
            <person name="James T.Y."/>
        </authorList>
    </citation>
    <scope>NUCLEOTIDE SEQUENCE</scope>
    <source>
        <strain evidence="1">AG</strain>
    </source>
</reference>
<protein>
    <submittedName>
        <fullName evidence="1">Uncharacterized protein</fullName>
    </submittedName>
</protein>
<comment type="caution">
    <text evidence="1">The sequence shown here is derived from an EMBL/GenBank/DDBJ whole genome shotgun (WGS) entry which is preliminary data.</text>
</comment>
<sequence length="356" mass="41876">MDVLYPKGFNLSSIEKCMIDYDCHFIAYEDDEAINSRLGTDFVILQETCFIAHVSRASTGYANEEEFKCDYDCRNRVMKDLYPNKWERSFQFDLETVDGVIHNTSPPYLLFTNECIRGYSSDHNTIIANYTRVDIPKFAEMIKSKPCNDKFFVVYLGDDQYICCNTRTLETYEYKSVIKYRVIQILCGESDDPFIQLKSEYEQLSSINPLPKFSDFQLKDIEGQPVLENTDYRLEMYDYDEEVLDMHDSKLYATYYRNATGMMVVQCSIIDGIYYLVRKNRYLHSAEDYKYTVSFTDQIPVKHQRLQFQVTEKNTLKIVQWNQLNYLTACSVTSNYTDISLEAGNDDHLELYLKRL</sequence>
<dbReference type="RefSeq" id="XP_051443858.1">
    <property type="nucleotide sequence ID" value="XM_051589653.1"/>
</dbReference>
<proteinExistence type="predicted"/>
<keyword evidence="2" id="KW-1185">Reference proteome</keyword>
<dbReference type="Proteomes" id="UP001206595">
    <property type="component" value="Unassembled WGS sequence"/>
</dbReference>
<dbReference type="GeneID" id="75914998"/>
<name>A0AAD5E8V1_UMBRA</name>
<organism evidence="1 2">
    <name type="scientific">Umbelopsis ramanniana AG</name>
    <dbReference type="NCBI Taxonomy" id="1314678"/>
    <lineage>
        <taxon>Eukaryota</taxon>
        <taxon>Fungi</taxon>
        <taxon>Fungi incertae sedis</taxon>
        <taxon>Mucoromycota</taxon>
        <taxon>Mucoromycotina</taxon>
        <taxon>Umbelopsidomycetes</taxon>
        <taxon>Umbelopsidales</taxon>
        <taxon>Umbelopsidaceae</taxon>
        <taxon>Umbelopsis</taxon>
    </lineage>
</organism>
<gene>
    <name evidence="1" type="ORF">K450DRAFT_244842</name>
</gene>
<dbReference type="AlphaFoldDB" id="A0AAD5E8V1"/>
<dbReference type="EMBL" id="MU620925">
    <property type="protein sequence ID" value="KAI8578854.1"/>
    <property type="molecule type" value="Genomic_DNA"/>
</dbReference>
<accession>A0AAD5E8V1</accession>
<evidence type="ECO:0000313" key="2">
    <source>
        <dbReference type="Proteomes" id="UP001206595"/>
    </source>
</evidence>